<reference evidence="3 4" key="1">
    <citation type="submission" date="2019-10" db="EMBL/GenBank/DDBJ databases">
        <title>Two novel species isolated from a subtropical stream in China.</title>
        <authorList>
            <person name="Lu H."/>
        </authorList>
    </citation>
    <scope>NUCLEOTIDE SEQUENCE [LARGE SCALE GENOMIC DNA]</scope>
    <source>
        <strain evidence="3 4">FT29W</strain>
    </source>
</reference>
<sequence>MEPSAENDLPSAIVKRADGVYFAAEATAVSCLAAVSQIFLGSAYFANLDYAIFIKLLYNCGPDLPPSLTSKPLVRFADSIEPFHPPRRALYKSVKIINGEAEYYFEPVFFEVPDMPLQPARLNFDEFVSDMWVKGIRFGIDAPAVRDVITNGRLARIIVARRLNATPGRDATIVEVSADIHRSNAPREKSDGKLDLQAFQNRFPQVKPNVKLLRKVPRTPGVRGFELSGIVLEPPAPKDIELSSVAGEGTVIENLRDGEFLVSAVEGFLSVDPATKRLSIGPKIISREGVSARTTGNLQLTGEYEEFGDVQEQRSVDGGNITIHGDVFGIINSRGGDIVLSRNLMGGTATNADGGIRVQGVASGAVLQTKRGEVTLARAESCIISGTRVVIGEASNCEIMAEEVVIKVAEGCAIAARKIEITSAGPRKQNEMLLYTLVPDTSKFEKKIAELQPKVQHAAHEANLRKAEIDAITGQTEVRNYLTLATRVRKREVMLTPEQEPLFHKMAAAVGPSLKAVAKISLAMKAAQVQQEQAQEEVNQVQRQKLAVMRGSRCMVQMLTGDVLLRTMTFVPDGPPAYDRPAKEVKAKVRTTAAGMVTIYSGATGPVAWAPETD</sequence>
<evidence type="ECO:0000313" key="3">
    <source>
        <dbReference type="EMBL" id="MQA39316.1"/>
    </source>
</evidence>
<keyword evidence="1" id="KW-0175">Coiled coil</keyword>
<feature type="coiled-coil region" evidence="1">
    <location>
        <begin position="517"/>
        <end position="544"/>
    </location>
</feature>
<dbReference type="AlphaFoldDB" id="A0A6A7N2T4"/>
<dbReference type="Pfam" id="PF20250">
    <property type="entry name" value="FapA_N"/>
    <property type="match status" value="1"/>
</dbReference>
<dbReference type="Proteomes" id="UP000440498">
    <property type="component" value="Unassembled WGS sequence"/>
</dbReference>
<proteinExistence type="predicted"/>
<dbReference type="EMBL" id="WHUG01000005">
    <property type="protein sequence ID" value="MQA39316.1"/>
    <property type="molecule type" value="Genomic_DNA"/>
</dbReference>
<dbReference type="PANTHER" id="PTHR38032:SF1">
    <property type="entry name" value="RNA-BINDING PROTEIN KHPB N-TERMINAL DOMAIN-CONTAINING PROTEIN"/>
    <property type="match status" value="1"/>
</dbReference>
<keyword evidence="4" id="KW-1185">Reference proteome</keyword>
<accession>A0A6A7N2T4</accession>
<protein>
    <submittedName>
        <fullName evidence="3">DUF342 domain-containing protein</fullName>
    </submittedName>
</protein>
<dbReference type="PANTHER" id="PTHR38032">
    <property type="entry name" value="POLYMERASE-RELATED"/>
    <property type="match status" value="1"/>
</dbReference>
<dbReference type="InterPro" id="IPR005646">
    <property type="entry name" value="FapA"/>
</dbReference>
<gene>
    <name evidence="3" type="ORF">GEV02_14265</name>
</gene>
<comment type="caution">
    <text evidence="3">The sequence shown here is derived from an EMBL/GenBank/DDBJ whole genome shotgun (WGS) entry which is preliminary data.</text>
</comment>
<feature type="domain" description="Flagellar Assembly Protein A N-terminal region" evidence="2">
    <location>
        <begin position="121"/>
        <end position="272"/>
    </location>
</feature>
<evidence type="ECO:0000256" key="1">
    <source>
        <dbReference type="SAM" id="Coils"/>
    </source>
</evidence>
<evidence type="ECO:0000259" key="2">
    <source>
        <dbReference type="Pfam" id="PF20250"/>
    </source>
</evidence>
<dbReference type="InterPro" id="IPR046866">
    <property type="entry name" value="FapA_N"/>
</dbReference>
<evidence type="ECO:0000313" key="4">
    <source>
        <dbReference type="Proteomes" id="UP000440498"/>
    </source>
</evidence>
<organism evidence="3 4">
    <name type="scientific">Rugamonas aquatica</name>
    <dbReference type="NCBI Taxonomy" id="2743357"/>
    <lineage>
        <taxon>Bacteria</taxon>
        <taxon>Pseudomonadati</taxon>
        <taxon>Pseudomonadota</taxon>
        <taxon>Betaproteobacteria</taxon>
        <taxon>Burkholderiales</taxon>
        <taxon>Oxalobacteraceae</taxon>
        <taxon>Telluria group</taxon>
        <taxon>Rugamonas</taxon>
    </lineage>
</organism>
<name>A0A6A7N2T4_9BURK</name>
<dbReference type="RefSeq" id="WP_152838645.1">
    <property type="nucleotide sequence ID" value="NZ_WHUG01000005.1"/>
</dbReference>